<dbReference type="PANTHER" id="PTHR42928">
    <property type="entry name" value="TRICARBOXYLATE-BINDING PROTEIN"/>
    <property type="match status" value="1"/>
</dbReference>
<accession>A0A7X4LL05</accession>
<dbReference type="AlphaFoldDB" id="A0A7X4LL05"/>
<dbReference type="RefSeq" id="WP_161155785.1">
    <property type="nucleotide sequence ID" value="NZ_WEKT01000019.1"/>
</dbReference>
<gene>
    <name evidence="2" type="ORF">F9817_11855</name>
</gene>
<sequence length="325" mass="35578">MLKPIRCVVALIGTSAMLFFSSLTMSAPLEKLHLLIPGGQGGGWDMTAHDTGTVLQSTGLVKSVTYQNISGGGGGKAIADLIETAPRQTDTLMINSTPIVLRSLYGVFPQSFHDLTPVASIISDYGAFVVPVNSELKTWDEVIQAFKNNPRSIKVAGGSARGSLDHLIAAAAFQGHGFNPRQVRYIAYDAGGKALESVMSGETQLLSTGFGEVIHLYKEGKIRILAITAPTPIASAPDVPTLVEYNNPFVFANWRGFFAAPNTSPAQVEQWVQTLKSMYKTPEWKKVRDNNGWNDAFLAQEDFKLFLLKQEQQMRDLLRELDFLR</sequence>
<name>A0A7X4LL05_9VIBR</name>
<comment type="similarity">
    <text evidence="1">Belongs to the UPF0065 (bug) family.</text>
</comment>
<dbReference type="InterPro" id="IPR005064">
    <property type="entry name" value="BUG"/>
</dbReference>
<organism evidence="2 3">
    <name type="scientific">Vibrio eleionomae</name>
    <dbReference type="NCBI Taxonomy" id="2653505"/>
    <lineage>
        <taxon>Bacteria</taxon>
        <taxon>Pseudomonadati</taxon>
        <taxon>Pseudomonadota</taxon>
        <taxon>Gammaproteobacteria</taxon>
        <taxon>Vibrionales</taxon>
        <taxon>Vibrionaceae</taxon>
        <taxon>Vibrio</taxon>
    </lineage>
</organism>
<dbReference type="PIRSF" id="PIRSF017082">
    <property type="entry name" value="YflP"/>
    <property type="match status" value="1"/>
</dbReference>
<dbReference type="CDD" id="cd07012">
    <property type="entry name" value="PBP2_Bug_TTT"/>
    <property type="match status" value="1"/>
</dbReference>
<dbReference type="Gene3D" id="3.40.190.150">
    <property type="entry name" value="Bordetella uptake gene, domain 1"/>
    <property type="match status" value="1"/>
</dbReference>
<reference evidence="2 3" key="1">
    <citation type="submission" date="2019-10" db="EMBL/GenBank/DDBJ databases">
        <title>Vibrio sp. nov. isolated from a shrimp pond.</title>
        <authorList>
            <person name="Gomez-Gil B."/>
            <person name="Enciso-Ibarra J."/>
            <person name="Enciso-Ibarra K."/>
            <person name="Bolan-Mejia C."/>
        </authorList>
    </citation>
    <scope>NUCLEOTIDE SEQUENCE [LARGE SCALE GENOMIC DNA]</scope>
    <source>
        <strain evidence="2 3">CAIM 722</strain>
    </source>
</reference>
<dbReference type="Gene3D" id="3.40.190.10">
    <property type="entry name" value="Periplasmic binding protein-like II"/>
    <property type="match status" value="1"/>
</dbReference>
<dbReference type="PANTHER" id="PTHR42928:SF3">
    <property type="entry name" value="UPF0065 PROTEIN YFLP"/>
    <property type="match status" value="1"/>
</dbReference>
<comment type="caution">
    <text evidence="2">The sequence shown here is derived from an EMBL/GenBank/DDBJ whole genome shotgun (WGS) entry which is preliminary data.</text>
</comment>
<dbReference type="InterPro" id="IPR042100">
    <property type="entry name" value="Bug_dom1"/>
</dbReference>
<dbReference type="Pfam" id="PF03401">
    <property type="entry name" value="TctC"/>
    <property type="match status" value="1"/>
</dbReference>
<keyword evidence="3" id="KW-1185">Reference proteome</keyword>
<evidence type="ECO:0000313" key="3">
    <source>
        <dbReference type="Proteomes" id="UP000462621"/>
    </source>
</evidence>
<protein>
    <submittedName>
        <fullName evidence="2">Tripartite tricarboxylate transporter substrate binding protein</fullName>
    </submittedName>
</protein>
<dbReference type="EMBL" id="WEKT01000019">
    <property type="protein sequence ID" value="MZI93887.1"/>
    <property type="molecule type" value="Genomic_DNA"/>
</dbReference>
<proteinExistence type="inferred from homology"/>
<evidence type="ECO:0000256" key="1">
    <source>
        <dbReference type="ARBA" id="ARBA00006987"/>
    </source>
</evidence>
<evidence type="ECO:0000313" key="2">
    <source>
        <dbReference type="EMBL" id="MZI93887.1"/>
    </source>
</evidence>
<dbReference type="SUPFAM" id="SSF53850">
    <property type="entry name" value="Periplasmic binding protein-like II"/>
    <property type="match status" value="1"/>
</dbReference>
<dbReference type="Proteomes" id="UP000462621">
    <property type="component" value="Unassembled WGS sequence"/>
</dbReference>